<comment type="function">
    <text evidence="1">Decomposes hydrogen peroxide into water and oxygen; serves to protect cells from the toxic effects of hydrogen peroxide.</text>
</comment>
<dbReference type="Proteomes" id="UP001162811">
    <property type="component" value="Unassembled WGS sequence"/>
</dbReference>
<reference evidence="10" key="2">
    <citation type="journal article" date="2023" name="Front. Microbiol.">
        <title>Ralstonia chuxiongensis sp. nov., Ralstonia mojiangensis sp. nov., and Ralstonia soli sp. nov., isolated from tobacco fields, are three novel species in the family Burkholderiaceae.</title>
        <authorList>
            <person name="Lu C.H."/>
            <person name="Zhang Y.Y."/>
            <person name="Jiang N."/>
            <person name="Chen W."/>
            <person name="Shao X."/>
            <person name="Zhao Z.M."/>
            <person name="Lu W.L."/>
            <person name="Hu X."/>
            <person name="Xi Y.X."/>
            <person name="Zou S.Y."/>
            <person name="Wei Q.J."/>
            <person name="Lin Z.L."/>
            <person name="Gong L."/>
            <person name="Gai X.T."/>
            <person name="Zhang L.Q."/>
            <person name="Li J.Y."/>
            <person name="Jin Y."/>
            <person name="Xia Z.Y."/>
        </authorList>
    </citation>
    <scope>NUCLEOTIDE SEQUENCE</scope>
    <source>
        <strain evidence="10">21MJYT02-11</strain>
    </source>
</reference>
<reference evidence="10" key="1">
    <citation type="submission" date="2022-06" db="EMBL/GenBank/DDBJ databases">
        <authorList>
            <person name="Lu C.-H."/>
        </authorList>
    </citation>
    <scope>NUCLEOTIDE SEQUENCE</scope>
    <source>
        <strain evidence="10">21MJYT02-11</strain>
    </source>
</reference>
<evidence type="ECO:0000259" key="9">
    <source>
        <dbReference type="SMART" id="SM01060"/>
    </source>
</evidence>
<keyword evidence="7 8" id="KW-0408">Iron</keyword>
<dbReference type="PROSITE" id="PS51402">
    <property type="entry name" value="CATALASE_3"/>
    <property type="match status" value="1"/>
</dbReference>
<evidence type="ECO:0000256" key="5">
    <source>
        <dbReference type="ARBA" id="ARBA00022723"/>
    </source>
</evidence>
<evidence type="ECO:0000256" key="4">
    <source>
        <dbReference type="ARBA" id="ARBA00022617"/>
    </source>
</evidence>
<dbReference type="Pfam" id="PF00199">
    <property type="entry name" value="Catalase"/>
    <property type="match status" value="1"/>
</dbReference>
<keyword evidence="4 8" id="KW-0349">Heme</keyword>
<dbReference type="InterPro" id="IPR020835">
    <property type="entry name" value="Catalase_sf"/>
</dbReference>
<dbReference type="InterPro" id="IPR018028">
    <property type="entry name" value="Catalase"/>
</dbReference>
<evidence type="ECO:0000256" key="3">
    <source>
        <dbReference type="ARBA" id="ARBA00022559"/>
    </source>
</evidence>
<comment type="cofactor">
    <cofactor evidence="8">
        <name>heme</name>
        <dbReference type="ChEBI" id="CHEBI:30413"/>
    </cofactor>
</comment>
<dbReference type="GO" id="GO:0004601">
    <property type="term" value="F:peroxidase activity"/>
    <property type="evidence" value="ECO:0007669"/>
    <property type="project" value="UniProtKB-KW"/>
</dbReference>
<keyword evidence="3 8" id="KW-0575">Peroxidase</keyword>
<dbReference type="SUPFAM" id="SSF56634">
    <property type="entry name" value="Heme-dependent catalase-like"/>
    <property type="match status" value="1"/>
</dbReference>
<dbReference type="PANTHER" id="PTHR11465:SF9">
    <property type="entry name" value="CATALASE"/>
    <property type="match status" value="1"/>
</dbReference>
<keyword evidence="5 8" id="KW-0479">Metal-binding</keyword>
<dbReference type="InterPro" id="IPR011614">
    <property type="entry name" value="Catalase_core"/>
</dbReference>
<sequence length="360" mass="39291">MSKLDLKSKRTWGALAVIALTAGALTTAFAWTEGWIGSRLTSAQLFSETPQPFPPGFRRAHGKGICIAGTFRPTDAAAPLSTARAFTEPNIPVVGRLAIAMGDPHGPDSASNVVSMALLLKTDDGQQWRMAMNNQPYFPTHNAQGFTVDMPKAMAPDPATGKPDPARVAAFLKQYPEAEKFLKWAAQAPQPGSFGGVEFDGINAFYLVAADGKRQAVRWSMRPQEPFVQLSQDQLQHVGHDYMFEDLRARLAQKPLHWDMVMQLAEPGDPVDDPSLPWPQERKQIVAGTLEVTQAVEQAEGACRDVNFDPTIVPTGIEISDDPILQARSGAYTHSFNRREREIGYGKATDAVGKPEVPSK</sequence>
<protein>
    <recommendedName>
        <fullName evidence="8">Catalase-related peroxidase</fullName>
        <ecNumber evidence="8">1.11.1.-</ecNumber>
    </recommendedName>
</protein>
<evidence type="ECO:0000256" key="2">
    <source>
        <dbReference type="ARBA" id="ARBA00005329"/>
    </source>
</evidence>
<keyword evidence="6 8" id="KW-0560">Oxidoreductase</keyword>
<dbReference type="CDD" id="cd08153">
    <property type="entry name" value="srpA_like"/>
    <property type="match status" value="1"/>
</dbReference>
<accession>A0ABT1AGX0</accession>
<evidence type="ECO:0000256" key="7">
    <source>
        <dbReference type="ARBA" id="ARBA00023004"/>
    </source>
</evidence>
<dbReference type="RefSeq" id="WP_252677437.1">
    <property type="nucleotide sequence ID" value="NZ_JAMXHT010000002.1"/>
</dbReference>
<dbReference type="InterPro" id="IPR024168">
    <property type="entry name" value="Catalase_SrpA-type_pred"/>
</dbReference>
<gene>
    <name evidence="10" type="ORF">NG900_05100</name>
</gene>
<keyword evidence="11" id="KW-1185">Reference proteome</keyword>
<feature type="domain" description="Catalase core" evidence="9">
    <location>
        <begin position="19"/>
        <end position="354"/>
    </location>
</feature>
<dbReference type="Gene3D" id="2.40.180.10">
    <property type="entry name" value="Catalase core domain"/>
    <property type="match status" value="1"/>
</dbReference>
<proteinExistence type="inferred from homology"/>
<comment type="function">
    <text evidence="8">Has an organic peroxide-dependent peroxidase activity.</text>
</comment>
<dbReference type="PANTHER" id="PTHR11465">
    <property type="entry name" value="CATALASE"/>
    <property type="match status" value="1"/>
</dbReference>
<dbReference type="Gene3D" id="1.20.1280.120">
    <property type="match status" value="1"/>
</dbReference>
<dbReference type="EMBL" id="JAMXHT010000002">
    <property type="protein sequence ID" value="MCO5397576.1"/>
    <property type="molecule type" value="Genomic_DNA"/>
</dbReference>
<evidence type="ECO:0000256" key="1">
    <source>
        <dbReference type="ARBA" id="ARBA00002974"/>
    </source>
</evidence>
<dbReference type="PIRSF" id="PIRSF000296">
    <property type="entry name" value="SrpA"/>
    <property type="match status" value="1"/>
</dbReference>
<evidence type="ECO:0000313" key="11">
    <source>
        <dbReference type="Proteomes" id="UP001162811"/>
    </source>
</evidence>
<comment type="caution">
    <text evidence="10">The sequence shown here is derived from an EMBL/GenBank/DDBJ whole genome shotgun (WGS) entry which is preliminary data.</text>
</comment>
<evidence type="ECO:0000256" key="8">
    <source>
        <dbReference type="PIRNR" id="PIRNR000296"/>
    </source>
</evidence>
<name>A0ABT1AGX0_9RALS</name>
<dbReference type="EC" id="1.11.1.-" evidence="8"/>
<dbReference type="SMART" id="SM01060">
    <property type="entry name" value="Catalase"/>
    <property type="match status" value="1"/>
</dbReference>
<comment type="similarity">
    <text evidence="2 8">Belongs to the catalase family.</text>
</comment>
<evidence type="ECO:0000313" key="10">
    <source>
        <dbReference type="EMBL" id="MCO5397576.1"/>
    </source>
</evidence>
<evidence type="ECO:0000256" key="6">
    <source>
        <dbReference type="ARBA" id="ARBA00023002"/>
    </source>
</evidence>
<organism evidence="10 11">
    <name type="scientific">Ralstonia soli</name>
    <dbReference type="NCBI Taxonomy" id="2953896"/>
    <lineage>
        <taxon>Bacteria</taxon>
        <taxon>Pseudomonadati</taxon>
        <taxon>Pseudomonadota</taxon>
        <taxon>Betaproteobacteria</taxon>
        <taxon>Burkholderiales</taxon>
        <taxon>Burkholderiaceae</taxon>
        <taxon>Ralstonia</taxon>
    </lineage>
</organism>